<dbReference type="AlphaFoldDB" id="A0A9X0ACK2"/>
<evidence type="ECO:0000313" key="3">
    <source>
        <dbReference type="Proteomes" id="UP001152300"/>
    </source>
</evidence>
<protein>
    <submittedName>
        <fullName evidence="2">Uncharacterized protein</fullName>
    </submittedName>
</protein>
<reference evidence="2" key="1">
    <citation type="submission" date="2022-11" db="EMBL/GenBank/DDBJ databases">
        <title>Genome Resource of Sclerotinia nivalis Strain SnTB1, a Plant Pathogen Isolated from American Ginseng.</title>
        <authorList>
            <person name="Fan S."/>
        </authorList>
    </citation>
    <scope>NUCLEOTIDE SEQUENCE</scope>
    <source>
        <strain evidence="2">SnTB1</strain>
    </source>
</reference>
<dbReference type="EMBL" id="JAPEIS010000013">
    <property type="protein sequence ID" value="KAJ8060266.1"/>
    <property type="molecule type" value="Genomic_DNA"/>
</dbReference>
<evidence type="ECO:0000256" key="1">
    <source>
        <dbReference type="SAM" id="MobiDB-lite"/>
    </source>
</evidence>
<organism evidence="2 3">
    <name type="scientific">Sclerotinia nivalis</name>
    <dbReference type="NCBI Taxonomy" id="352851"/>
    <lineage>
        <taxon>Eukaryota</taxon>
        <taxon>Fungi</taxon>
        <taxon>Dikarya</taxon>
        <taxon>Ascomycota</taxon>
        <taxon>Pezizomycotina</taxon>
        <taxon>Leotiomycetes</taxon>
        <taxon>Helotiales</taxon>
        <taxon>Sclerotiniaceae</taxon>
        <taxon>Sclerotinia</taxon>
    </lineage>
</organism>
<accession>A0A9X0ACK2</accession>
<dbReference type="Proteomes" id="UP001152300">
    <property type="component" value="Unassembled WGS sequence"/>
</dbReference>
<gene>
    <name evidence="2" type="ORF">OCU04_010607</name>
</gene>
<keyword evidence="3" id="KW-1185">Reference proteome</keyword>
<feature type="compositionally biased region" description="Basic and acidic residues" evidence="1">
    <location>
        <begin position="1"/>
        <end position="11"/>
    </location>
</feature>
<feature type="region of interest" description="Disordered" evidence="1">
    <location>
        <begin position="1"/>
        <end position="26"/>
    </location>
</feature>
<name>A0A9X0ACK2_9HELO</name>
<sequence>MASLADKRNSNDMEIEAVEGTPTTSSINAPCIPSAGVWDVGDIIRHGKDKLNDHWSGYRKQLHIDKYYTGYQRWEEELLDAEFDKYRIQHENEKTLRGLLETMKLGKVIQHEDGEALKGTLQEYLEATKTGTVIQHEDVKMLKGLLETMRQER</sequence>
<dbReference type="OrthoDB" id="10453551at2759"/>
<proteinExistence type="predicted"/>
<comment type="caution">
    <text evidence="2">The sequence shown here is derived from an EMBL/GenBank/DDBJ whole genome shotgun (WGS) entry which is preliminary data.</text>
</comment>
<evidence type="ECO:0000313" key="2">
    <source>
        <dbReference type="EMBL" id="KAJ8060266.1"/>
    </source>
</evidence>